<gene>
    <name evidence="3" type="ORF">Pla52n_60810</name>
</gene>
<dbReference type="SUPFAM" id="SSF52200">
    <property type="entry name" value="Toll/Interleukin receptor TIR domain"/>
    <property type="match status" value="1"/>
</dbReference>
<dbReference type="RefSeq" id="WP_146523023.1">
    <property type="nucleotide sequence ID" value="NZ_CP151726.1"/>
</dbReference>
<feature type="region of interest" description="Disordered" evidence="1">
    <location>
        <begin position="307"/>
        <end position="332"/>
    </location>
</feature>
<dbReference type="InterPro" id="IPR000157">
    <property type="entry name" value="TIR_dom"/>
</dbReference>
<dbReference type="EMBL" id="SJPN01000010">
    <property type="protein sequence ID" value="TWT92716.1"/>
    <property type="molecule type" value="Genomic_DNA"/>
</dbReference>
<dbReference type="InterPro" id="IPR035897">
    <property type="entry name" value="Toll_tir_struct_dom_sf"/>
</dbReference>
<evidence type="ECO:0000256" key="1">
    <source>
        <dbReference type="SAM" id="MobiDB-lite"/>
    </source>
</evidence>
<organism evidence="3 4">
    <name type="scientific">Stieleria varia</name>
    <dbReference type="NCBI Taxonomy" id="2528005"/>
    <lineage>
        <taxon>Bacteria</taxon>
        <taxon>Pseudomonadati</taxon>
        <taxon>Planctomycetota</taxon>
        <taxon>Planctomycetia</taxon>
        <taxon>Pirellulales</taxon>
        <taxon>Pirellulaceae</taxon>
        <taxon>Stieleria</taxon>
    </lineage>
</organism>
<feature type="domain" description="TIR" evidence="2">
    <location>
        <begin position="335"/>
        <end position="414"/>
    </location>
</feature>
<dbReference type="GO" id="GO:0007165">
    <property type="term" value="P:signal transduction"/>
    <property type="evidence" value="ECO:0007669"/>
    <property type="project" value="InterPro"/>
</dbReference>
<evidence type="ECO:0000313" key="3">
    <source>
        <dbReference type="EMBL" id="TWT92716.1"/>
    </source>
</evidence>
<dbReference type="Gene3D" id="3.40.50.10140">
    <property type="entry name" value="Toll/interleukin-1 receptor homology (TIR) domain"/>
    <property type="match status" value="1"/>
</dbReference>
<dbReference type="Pfam" id="PF13676">
    <property type="entry name" value="TIR_2"/>
    <property type="match status" value="1"/>
</dbReference>
<keyword evidence="4" id="KW-1185">Reference proteome</keyword>
<proteinExistence type="predicted"/>
<evidence type="ECO:0000259" key="2">
    <source>
        <dbReference type="Pfam" id="PF13676"/>
    </source>
</evidence>
<dbReference type="Proteomes" id="UP000320176">
    <property type="component" value="Unassembled WGS sequence"/>
</dbReference>
<dbReference type="AlphaFoldDB" id="A0A5C5ZZY6"/>
<dbReference type="OrthoDB" id="1091449at2"/>
<name>A0A5C5ZZY6_9BACT</name>
<protein>
    <recommendedName>
        <fullName evidence="2">TIR domain-containing protein</fullName>
    </recommendedName>
</protein>
<sequence length="479" mass="54716">MLPKADATDSYQSRTKDPVGNDDFWHDLVVGIKNGSVLPITGWNVTTVGPNDELVDSWLAKRLIQRLALDSTKFADDPTVSQVVVQHLLNRGDRDEIHSRIHQILIEEKPQPGETLRRLVSVAGLHHFLSTTFDPLLRQAIDSVRYGGETRTQVYSYSPNARLKDLPQPLSHLHGSSVFHLMGQATELGDYAVWEDDILEFILGLNQHMDVMRNLSRALKDPKVRFLMLGSNFSDWLARFFVRTARQSGFTNGFSRRDYIADSNERAGSLDGLVMFFGTVDQKIKVIPCEPRDFIFELARRWEQRYPPDTRPQAKSSTDLQRIGDGGRQQPDDGVFISYATEDKEAAFNLKDGLEAYGVKVWLDKERLGNGMDWENTLRDAVMRRCPRFISVISRTTNSTVEAYFHKERSWAAERVKSISHFDRGSYYHPVIIDDLAHAEIVREPPEFFTAQKTHLPNGIVTEQFASRIRIRIQPEDKS</sequence>
<accession>A0A5C5ZZY6</accession>
<evidence type="ECO:0000313" key="4">
    <source>
        <dbReference type="Proteomes" id="UP000320176"/>
    </source>
</evidence>
<reference evidence="3 4" key="1">
    <citation type="submission" date="2019-02" db="EMBL/GenBank/DDBJ databases">
        <title>Deep-cultivation of Planctomycetes and their phenomic and genomic characterization uncovers novel biology.</title>
        <authorList>
            <person name="Wiegand S."/>
            <person name="Jogler M."/>
            <person name="Boedeker C."/>
            <person name="Pinto D."/>
            <person name="Vollmers J."/>
            <person name="Rivas-Marin E."/>
            <person name="Kohn T."/>
            <person name="Peeters S.H."/>
            <person name="Heuer A."/>
            <person name="Rast P."/>
            <person name="Oberbeckmann S."/>
            <person name="Bunk B."/>
            <person name="Jeske O."/>
            <person name="Meyerdierks A."/>
            <person name="Storesund J.E."/>
            <person name="Kallscheuer N."/>
            <person name="Luecker S."/>
            <person name="Lage O.M."/>
            <person name="Pohl T."/>
            <person name="Merkel B.J."/>
            <person name="Hornburger P."/>
            <person name="Mueller R.-W."/>
            <person name="Bruemmer F."/>
            <person name="Labrenz M."/>
            <person name="Spormann A.M."/>
            <person name="Op Den Camp H."/>
            <person name="Overmann J."/>
            <person name="Amann R."/>
            <person name="Jetten M.S.M."/>
            <person name="Mascher T."/>
            <person name="Medema M.H."/>
            <person name="Devos D.P."/>
            <person name="Kaster A.-K."/>
            <person name="Ovreas L."/>
            <person name="Rohde M."/>
            <person name="Galperin M.Y."/>
            <person name="Jogler C."/>
        </authorList>
    </citation>
    <scope>NUCLEOTIDE SEQUENCE [LARGE SCALE GENOMIC DNA]</scope>
    <source>
        <strain evidence="3 4">Pla52n</strain>
    </source>
</reference>
<comment type="caution">
    <text evidence="3">The sequence shown here is derived from an EMBL/GenBank/DDBJ whole genome shotgun (WGS) entry which is preliminary data.</text>
</comment>